<evidence type="ECO:0000313" key="4">
    <source>
        <dbReference type="Proteomes" id="UP000183832"/>
    </source>
</evidence>
<reference evidence="3 4" key="1">
    <citation type="submission" date="2015-04" db="EMBL/GenBank/DDBJ databases">
        <authorList>
            <person name="Syromyatnikov M.Y."/>
            <person name="Popov V.N."/>
        </authorList>
    </citation>
    <scope>NUCLEOTIDE SEQUENCE [LARGE SCALE GENOMIC DNA]</scope>
</reference>
<evidence type="ECO:0000256" key="2">
    <source>
        <dbReference type="SAM" id="MobiDB-lite"/>
    </source>
</evidence>
<name>A0A1J1IM85_9DIPT</name>
<keyword evidence="1" id="KW-0175">Coiled coil</keyword>
<keyword evidence="4" id="KW-1185">Reference proteome</keyword>
<feature type="region of interest" description="Disordered" evidence="2">
    <location>
        <begin position="232"/>
        <end position="255"/>
    </location>
</feature>
<gene>
    <name evidence="3" type="ORF">CLUMA_CG014390</name>
</gene>
<protein>
    <submittedName>
        <fullName evidence="3">CLUMA_CG014390, isoform A</fullName>
    </submittedName>
</protein>
<proteinExistence type="predicted"/>
<evidence type="ECO:0000256" key="1">
    <source>
        <dbReference type="SAM" id="Coils"/>
    </source>
</evidence>
<feature type="coiled-coil region" evidence="1">
    <location>
        <begin position="317"/>
        <end position="344"/>
    </location>
</feature>
<feature type="non-terminal residue" evidence="3">
    <location>
        <position position="1004"/>
    </location>
</feature>
<accession>A0A1J1IM85</accession>
<dbReference type="EMBL" id="CVRI01000055">
    <property type="protein sequence ID" value="CRL01359.1"/>
    <property type="molecule type" value="Genomic_DNA"/>
</dbReference>
<sequence>MENFTIITFGELYRKTMRFHQPLGVVANNNNDYISVSINETNPDSQFIITSDQLAKINPCHVISNVTESVNLTQLKSIVIDKRNENFNNFDSSLDSHKTTTLDNILKFKSQSKYFRSYLQSQETDTKSIDSGNGNNGIIFIETLNFIEDNLTELATLSPTSPTYDNCITNQSYNVQKCLSSFQRQRRENLIKLDLESNYMTKHEGLMQMGVNSAGCSVESSPVDSLLDDQELLSPSSSSCADLSSPDPNDLQQHRRYPRGIINPNYPGFQHLAHTLAEHFIDHHQLELSDSEISEDFDFDAAYRSGNLGNVNIMGDINDSNNNNDNINNNADALDKNIDLNRNKNRRSSFSKPRNVVNDLSIMKENQMLMDKGYEDGNDNLLMKSEPKVFCESKHLDLHQENENHLEMSDGEDEECCNVSSNISFKVEIDSSRMDFDEDDDELADLSGEDDAAIKNELENIDKADNDFNENINCDLATYLTQYDFKMDLNKTYKYENEHKTEEECLTDEDNSKLPTPDILIEHNNKKLQNDDNSEDNMNESNLPAVVVVGDESKSEMVDVSQSDDVNDYQPDLIKNITETININDNNEDEGKLEIRRNVKELHENEKGDNERNIIDNGNDEKIINQMQQTETASNSDSNEITIRKNHPLSFESATSTTVDIIGDFGKEIEKEIGLIVSGYRNATNEKFCEELSNEKKAQQSIRPIKDVEFSSKEQELVFDENKFIEHLKYFSKMGDAALSSVEETITMKSTLVDMNDQNVSNMNQFSNDAGDGESLIPTAIVKPKYQKLSFDDRQLPICGSTDDTSWHSQANTLSTTITTTPRKVQKHLPKSQKSFAKQQNRKVVNKGGDLCVDYEMSGDKESINSLRHNQKETDCGVAIVQPIKKIIDANASVNMNDEKNQKSIDISKNRNIMSHKHEQRNRNSTKCEIAVGMNECGDKNINFPSRKSACIVRDCEKKVPTKKKDPKEISDAFDVYNIETALPVIDMEAIETHLMAAKEEEQK</sequence>
<dbReference type="AlphaFoldDB" id="A0A1J1IM85"/>
<organism evidence="3 4">
    <name type="scientific">Clunio marinus</name>
    <dbReference type="NCBI Taxonomy" id="568069"/>
    <lineage>
        <taxon>Eukaryota</taxon>
        <taxon>Metazoa</taxon>
        <taxon>Ecdysozoa</taxon>
        <taxon>Arthropoda</taxon>
        <taxon>Hexapoda</taxon>
        <taxon>Insecta</taxon>
        <taxon>Pterygota</taxon>
        <taxon>Neoptera</taxon>
        <taxon>Endopterygota</taxon>
        <taxon>Diptera</taxon>
        <taxon>Nematocera</taxon>
        <taxon>Chironomoidea</taxon>
        <taxon>Chironomidae</taxon>
        <taxon>Clunio</taxon>
    </lineage>
</organism>
<dbReference type="OrthoDB" id="6260144at2759"/>
<evidence type="ECO:0000313" key="3">
    <source>
        <dbReference type="EMBL" id="CRL01359.1"/>
    </source>
</evidence>
<feature type="compositionally biased region" description="Low complexity" evidence="2">
    <location>
        <begin position="232"/>
        <end position="248"/>
    </location>
</feature>
<dbReference type="Proteomes" id="UP000183832">
    <property type="component" value="Unassembled WGS sequence"/>
</dbReference>